<proteinExistence type="predicted"/>
<organism evidence="2 3">
    <name type="scientific">Basidiobolus ranarum</name>
    <dbReference type="NCBI Taxonomy" id="34480"/>
    <lineage>
        <taxon>Eukaryota</taxon>
        <taxon>Fungi</taxon>
        <taxon>Fungi incertae sedis</taxon>
        <taxon>Zoopagomycota</taxon>
        <taxon>Entomophthoromycotina</taxon>
        <taxon>Basidiobolomycetes</taxon>
        <taxon>Basidiobolales</taxon>
        <taxon>Basidiobolaceae</taxon>
        <taxon>Basidiobolus</taxon>
    </lineage>
</organism>
<dbReference type="EMBL" id="JASJQH010000235">
    <property type="protein sequence ID" value="KAK9765703.1"/>
    <property type="molecule type" value="Genomic_DNA"/>
</dbReference>
<keyword evidence="1" id="KW-0812">Transmembrane</keyword>
<keyword evidence="1" id="KW-0472">Membrane</keyword>
<protein>
    <submittedName>
        <fullName evidence="2">Uncharacterized protein</fullName>
    </submittedName>
</protein>
<accession>A0ABR2WW04</accession>
<evidence type="ECO:0000313" key="3">
    <source>
        <dbReference type="Proteomes" id="UP001479436"/>
    </source>
</evidence>
<sequence length="208" mass="23593">MFNPFRWLRKRRQTTSIKLKEEKVCTITRDVHSVITQGVPTKTQRKSLNALSNKDVFVRVIAKLKDLVTPLTHEHEKQFEGKPVRDNDLLIQVTMYWWGFEVELRPELMDCLSKEANRAVLFFGILSTVAMLLPPIQPFVRVISAFVGLQFALIQREDHGFGVILTATWALPFLLVPIGVSKPPANSNQIEQRDEGANKAADTLVIAS</sequence>
<keyword evidence="1" id="KW-1133">Transmembrane helix</keyword>
<feature type="transmembrane region" description="Helical" evidence="1">
    <location>
        <begin position="160"/>
        <end position="180"/>
    </location>
</feature>
<dbReference type="Proteomes" id="UP001479436">
    <property type="component" value="Unassembled WGS sequence"/>
</dbReference>
<evidence type="ECO:0000313" key="2">
    <source>
        <dbReference type="EMBL" id="KAK9765703.1"/>
    </source>
</evidence>
<reference evidence="2 3" key="1">
    <citation type="submission" date="2023-04" db="EMBL/GenBank/DDBJ databases">
        <title>Genome of Basidiobolus ranarum AG-B5.</title>
        <authorList>
            <person name="Stajich J.E."/>
            <person name="Carter-House D."/>
            <person name="Gryganskyi A."/>
        </authorList>
    </citation>
    <scope>NUCLEOTIDE SEQUENCE [LARGE SCALE GENOMIC DNA]</scope>
    <source>
        <strain evidence="2 3">AG-B5</strain>
    </source>
</reference>
<evidence type="ECO:0000256" key="1">
    <source>
        <dbReference type="SAM" id="Phobius"/>
    </source>
</evidence>
<name>A0ABR2WW04_9FUNG</name>
<gene>
    <name evidence="2" type="ORF">K7432_005750</name>
</gene>
<comment type="caution">
    <text evidence="2">The sequence shown here is derived from an EMBL/GenBank/DDBJ whole genome shotgun (WGS) entry which is preliminary data.</text>
</comment>
<keyword evidence="3" id="KW-1185">Reference proteome</keyword>
<feature type="transmembrane region" description="Helical" evidence="1">
    <location>
        <begin position="119"/>
        <end position="140"/>
    </location>
</feature>